<comment type="caution">
    <text evidence="2">The sequence shown here is derived from an EMBL/GenBank/DDBJ whole genome shotgun (WGS) entry which is preliminary data.</text>
</comment>
<proteinExistence type="predicted"/>
<gene>
    <name evidence="2" type="ORF">CPLU01_05101</name>
</gene>
<dbReference type="EMBL" id="WIGO01000051">
    <property type="protein sequence ID" value="KAF6834123.1"/>
    <property type="molecule type" value="Genomic_DNA"/>
</dbReference>
<accession>A0A8H6NIH8</accession>
<feature type="compositionally biased region" description="Basic and acidic residues" evidence="1">
    <location>
        <begin position="66"/>
        <end position="82"/>
    </location>
</feature>
<protein>
    <submittedName>
        <fullName evidence="2">Uncharacterized protein</fullName>
    </submittedName>
</protein>
<organism evidence="2 3">
    <name type="scientific">Colletotrichum plurivorum</name>
    <dbReference type="NCBI Taxonomy" id="2175906"/>
    <lineage>
        <taxon>Eukaryota</taxon>
        <taxon>Fungi</taxon>
        <taxon>Dikarya</taxon>
        <taxon>Ascomycota</taxon>
        <taxon>Pezizomycotina</taxon>
        <taxon>Sordariomycetes</taxon>
        <taxon>Hypocreomycetidae</taxon>
        <taxon>Glomerellales</taxon>
        <taxon>Glomerellaceae</taxon>
        <taxon>Colletotrichum</taxon>
        <taxon>Colletotrichum orchidearum species complex</taxon>
    </lineage>
</organism>
<dbReference type="AlphaFoldDB" id="A0A8H6NIH8"/>
<reference evidence="2" key="1">
    <citation type="journal article" date="2020" name="Phytopathology">
        <title>Genome Sequence Resources of Colletotrichum truncatum, C. plurivorum, C. musicola, and C. sojae: Four Species Pathogenic to Soybean (Glycine max).</title>
        <authorList>
            <person name="Rogerio F."/>
            <person name="Boufleur T.R."/>
            <person name="Ciampi-Guillardi M."/>
            <person name="Sukno S.A."/>
            <person name="Thon M.R."/>
            <person name="Massola Junior N.S."/>
            <person name="Baroncelli R."/>
        </authorList>
    </citation>
    <scope>NUCLEOTIDE SEQUENCE</scope>
    <source>
        <strain evidence="2">LFN00145</strain>
    </source>
</reference>
<feature type="region of interest" description="Disordered" evidence="1">
    <location>
        <begin position="46"/>
        <end position="82"/>
    </location>
</feature>
<name>A0A8H6NIH8_9PEZI</name>
<evidence type="ECO:0000313" key="2">
    <source>
        <dbReference type="EMBL" id="KAF6834123.1"/>
    </source>
</evidence>
<keyword evidence="3" id="KW-1185">Reference proteome</keyword>
<dbReference type="Proteomes" id="UP000654918">
    <property type="component" value="Unassembled WGS sequence"/>
</dbReference>
<sequence length="167" mass="18625">MLPHERSLCSTRSYIEANSSLVDSSIRAWLTATKVCIDVVPSDMQLMSPPAVRRPDPPTRPAAPHTRHDDAATPPERREPETLRACKLPTSARSHFSTKTKGRRNLLRANATGVDRRPGRCILNVRFPTIASHYTPTWETNKSTAWASHRPATNIAHCVAAPWSRQT</sequence>
<evidence type="ECO:0000313" key="3">
    <source>
        <dbReference type="Proteomes" id="UP000654918"/>
    </source>
</evidence>
<evidence type="ECO:0000256" key="1">
    <source>
        <dbReference type="SAM" id="MobiDB-lite"/>
    </source>
</evidence>